<organism evidence="3 4">
    <name type="scientific">Dissostichus mawsoni</name>
    <name type="common">Antarctic cod</name>
    <dbReference type="NCBI Taxonomy" id="36200"/>
    <lineage>
        <taxon>Eukaryota</taxon>
        <taxon>Metazoa</taxon>
        <taxon>Chordata</taxon>
        <taxon>Craniata</taxon>
        <taxon>Vertebrata</taxon>
        <taxon>Euteleostomi</taxon>
        <taxon>Actinopterygii</taxon>
        <taxon>Neopterygii</taxon>
        <taxon>Teleostei</taxon>
        <taxon>Neoteleostei</taxon>
        <taxon>Acanthomorphata</taxon>
        <taxon>Eupercaria</taxon>
        <taxon>Perciformes</taxon>
        <taxon>Notothenioidei</taxon>
        <taxon>Nototheniidae</taxon>
        <taxon>Dissostichus</taxon>
    </lineage>
</organism>
<protein>
    <submittedName>
        <fullName evidence="3">Uncharacterized protein</fullName>
    </submittedName>
</protein>
<keyword evidence="2" id="KW-0812">Transmembrane</keyword>
<comment type="caution">
    <text evidence="3">The sequence shown here is derived from an EMBL/GenBank/DDBJ whole genome shotgun (WGS) entry which is preliminary data.</text>
</comment>
<dbReference type="AlphaFoldDB" id="A0A7J5YJL2"/>
<feature type="transmembrane region" description="Helical" evidence="2">
    <location>
        <begin position="122"/>
        <end position="142"/>
    </location>
</feature>
<sequence length="181" mass="19897">MEEEGGEGNGGGRRVRGMEEEGGEGNGEGGAQLSLSQVVPLLLHLFPSCLRQMNLGLPALLVLGQVFVEHLLLLIQIVLQLLHLPLLQLDFLLQAQVFGELLLLFIQIVLQLLDSSVLQLDFLLKAQLFDIRLAALVFLGQVKGHQVALVVLVRELLLLCHHVVQLLLVLALCSFHLLLQT</sequence>
<evidence type="ECO:0000313" key="3">
    <source>
        <dbReference type="EMBL" id="KAF3848478.1"/>
    </source>
</evidence>
<dbReference type="Proteomes" id="UP000518266">
    <property type="component" value="Unassembled WGS sequence"/>
</dbReference>
<keyword evidence="2" id="KW-0472">Membrane</keyword>
<feature type="transmembrane region" description="Helical" evidence="2">
    <location>
        <begin position="91"/>
        <end position="110"/>
    </location>
</feature>
<accession>A0A7J5YJL2</accession>
<proteinExistence type="predicted"/>
<feature type="region of interest" description="Disordered" evidence="1">
    <location>
        <begin position="1"/>
        <end position="28"/>
    </location>
</feature>
<reference evidence="3 4" key="1">
    <citation type="submission" date="2020-03" db="EMBL/GenBank/DDBJ databases">
        <title>Dissostichus mawsoni Genome sequencing and assembly.</title>
        <authorList>
            <person name="Park H."/>
        </authorList>
    </citation>
    <scope>NUCLEOTIDE SEQUENCE [LARGE SCALE GENOMIC DNA]</scope>
    <source>
        <strain evidence="3">DM0001</strain>
        <tissue evidence="3">Muscle</tissue>
    </source>
</reference>
<keyword evidence="2" id="KW-1133">Transmembrane helix</keyword>
<name>A0A7J5YJL2_DISMA</name>
<feature type="transmembrane region" description="Helical" evidence="2">
    <location>
        <begin position="55"/>
        <end position="79"/>
    </location>
</feature>
<keyword evidence="4" id="KW-1185">Reference proteome</keyword>
<gene>
    <name evidence="3" type="ORF">F7725_014975</name>
</gene>
<feature type="transmembrane region" description="Helical" evidence="2">
    <location>
        <begin position="162"/>
        <end position="179"/>
    </location>
</feature>
<evidence type="ECO:0000256" key="2">
    <source>
        <dbReference type="SAM" id="Phobius"/>
    </source>
</evidence>
<evidence type="ECO:0000313" key="4">
    <source>
        <dbReference type="Proteomes" id="UP000518266"/>
    </source>
</evidence>
<dbReference type="EMBL" id="JAAKFY010000012">
    <property type="protein sequence ID" value="KAF3848478.1"/>
    <property type="molecule type" value="Genomic_DNA"/>
</dbReference>
<evidence type="ECO:0000256" key="1">
    <source>
        <dbReference type="SAM" id="MobiDB-lite"/>
    </source>
</evidence>